<keyword evidence="2" id="KW-1133">Transmembrane helix</keyword>
<feature type="transmembrane region" description="Helical" evidence="2">
    <location>
        <begin position="230"/>
        <end position="250"/>
    </location>
</feature>
<organism evidence="3 4">
    <name type="scientific">Streptomyces zagrosensis</name>
    <dbReference type="NCBI Taxonomy" id="1042984"/>
    <lineage>
        <taxon>Bacteria</taxon>
        <taxon>Bacillati</taxon>
        <taxon>Actinomycetota</taxon>
        <taxon>Actinomycetes</taxon>
        <taxon>Kitasatosporales</taxon>
        <taxon>Streptomycetaceae</taxon>
        <taxon>Streptomyces</taxon>
    </lineage>
</organism>
<feature type="transmembrane region" description="Helical" evidence="2">
    <location>
        <begin position="353"/>
        <end position="377"/>
    </location>
</feature>
<accession>A0A7W9V096</accession>
<feature type="transmembrane region" description="Helical" evidence="2">
    <location>
        <begin position="483"/>
        <end position="509"/>
    </location>
</feature>
<evidence type="ECO:0008006" key="5">
    <source>
        <dbReference type="Google" id="ProtNLM"/>
    </source>
</evidence>
<feature type="transmembrane region" description="Helical" evidence="2">
    <location>
        <begin position="162"/>
        <end position="183"/>
    </location>
</feature>
<feature type="transmembrane region" description="Helical" evidence="2">
    <location>
        <begin position="281"/>
        <end position="299"/>
    </location>
</feature>
<dbReference type="RefSeq" id="WP_184575213.1">
    <property type="nucleotide sequence ID" value="NZ_JACHJL010000013.1"/>
</dbReference>
<comment type="caution">
    <text evidence="3">The sequence shown here is derived from an EMBL/GenBank/DDBJ whole genome shotgun (WGS) entry which is preliminary data.</text>
</comment>
<dbReference type="AlphaFoldDB" id="A0A7W9V096"/>
<keyword evidence="2" id="KW-0472">Membrane</keyword>
<feature type="transmembrane region" description="Helical" evidence="2">
    <location>
        <begin position="328"/>
        <end position="347"/>
    </location>
</feature>
<gene>
    <name evidence="3" type="ORF">FHS42_004989</name>
</gene>
<proteinExistence type="predicted"/>
<evidence type="ECO:0000256" key="2">
    <source>
        <dbReference type="SAM" id="Phobius"/>
    </source>
</evidence>
<feature type="transmembrane region" description="Helical" evidence="2">
    <location>
        <begin position="440"/>
        <end position="463"/>
    </location>
</feature>
<reference evidence="3 4" key="1">
    <citation type="submission" date="2020-08" db="EMBL/GenBank/DDBJ databases">
        <title>Genomic Encyclopedia of Type Strains, Phase III (KMG-III): the genomes of soil and plant-associated and newly described type strains.</title>
        <authorList>
            <person name="Whitman W."/>
        </authorList>
    </citation>
    <scope>NUCLEOTIDE SEQUENCE [LARGE SCALE GENOMIC DNA]</scope>
    <source>
        <strain evidence="3 4">CECT 8305</strain>
    </source>
</reference>
<dbReference type="Proteomes" id="UP000588098">
    <property type="component" value="Unassembled WGS sequence"/>
</dbReference>
<name>A0A7W9V096_9ACTN</name>
<dbReference type="EMBL" id="JACHJL010000013">
    <property type="protein sequence ID" value="MBB5937905.1"/>
    <property type="molecule type" value="Genomic_DNA"/>
</dbReference>
<evidence type="ECO:0000313" key="3">
    <source>
        <dbReference type="EMBL" id="MBB5937905.1"/>
    </source>
</evidence>
<feature type="transmembrane region" description="Helical" evidence="2">
    <location>
        <begin position="135"/>
        <end position="156"/>
    </location>
</feature>
<feature type="transmembrane region" description="Helical" evidence="2">
    <location>
        <begin position="204"/>
        <end position="224"/>
    </location>
</feature>
<protein>
    <recommendedName>
        <fullName evidence="5">Integral membrane protein</fullName>
    </recommendedName>
</protein>
<evidence type="ECO:0000313" key="4">
    <source>
        <dbReference type="Proteomes" id="UP000588098"/>
    </source>
</evidence>
<keyword evidence="2" id="KW-0812">Transmembrane</keyword>
<feature type="compositionally biased region" description="Basic and acidic residues" evidence="1">
    <location>
        <begin position="32"/>
        <end position="44"/>
    </location>
</feature>
<feature type="transmembrane region" description="Helical" evidence="2">
    <location>
        <begin position="410"/>
        <end position="428"/>
    </location>
</feature>
<evidence type="ECO:0000256" key="1">
    <source>
        <dbReference type="SAM" id="MobiDB-lite"/>
    </source>
</evidence>
<sequence length="516" mass="53323">MSGPLRLVPGPVPDPSRPAATPPTSVFTGQGRVRDHKAGDDGGRHQRAPRPAPSWADDPLDDLVERLADVCAAAVHPDEIAAFLEADGLTGEQITARYGRRNVFELATELYERVPRGFPEPPARSDPWHAKPGRFLLRGVVFTLPGLGYVLSTPFLEGPTGLFGLSAGTGPLAASALVGWAWNQALAHRAYRWLALGGSPAAAACLRIGGTLGAVLAFAAALVLPGPGAAMAFAAGQSVYLAAATALLVLGKERELLYSLLPIGVGSTVLLWIDLPSVVRAALPLATVLAALSAAALAITRAIAERPKATADGEEKNRKSAGPRWHESVPYGLFGLGCAVLTSVAVLGDVLRYGAGASLTGPSVIALTLSMGVAEWLLYRCRGLALAALAESTTAGALLLRAAWVLARCMAVYLSVLAVLVYTTAALWPDGPHLGPQRLAAVVALGAVMWTGLLLQAFGTAWIPALSTLAAAVVETVPLALHAWTPTSVQLAACCCTAAVLLGAATALLGRITAHR</sequence>
<feature type="region of interest" description="Disordered" evidence="1">
    <location>
        <begin position="1"/>
        <end position="57"/>
    </location>
</feature>
<keyword evidence="4" id="KW-1185">Reference proteome</keyword>
<feature type="transmembrane region" description="Helical" evidence="2">
    <location>
        <begin position="257"/>
        <end position="275"/>
    </location>
</feature>